<proteinExistence type="predicted"/>
<gene>
    <name evidence="1" type="ORF">HELGO_WM23129</name>
</gene>
<protein>
    <submittedName>
        <fullName evidence="1">Uncharacterized protein</fullName>
    </submittedName>
</protein>
<sequence length="45" mass="4860">ALKSVDTTLFSQFPKGFEQLNVEWISNDGAGTSTLKSDGTIKLSQ</sequence>
<evidence type="ECO:0000313" key="1">
    <source>
        <dbReference type="EMBL" id="CAA6824858.1"/>
    </source>
</evidence>
<accession>A0A6S6U9U7</accession>
<organism evidence="1">
    <name type="scientific">uncultured Thiotrichaceae bacterium</name>
    <dbReference type="NCBI Taxonomy" id="298394"/>
    <lineage>
        <taxon>Bacteria</taxon>
        <taxon>Pseudomonadati</taxon>
        <taxon>Pseudomonadota</taxon>
        <taxon>Gammaproteobacteria</taxon>
        <taxon>Thiotrichales</taxon>
        <taxon>Thiotrichaceae</taxon>
        <taxon>environmental samples</taxon>
    </lineage>
</organism>
<reference evidence="1" key="1">
    <citation type="submission" date="2020-01" db="EMBL/GenBank/DDBJ databases">
        <authorList>
            <person name="Meier V. D."/>
            <person name="Meier V D."/>
        </authorList>
    </citation>
    <scope>NUCLEOTIDE SEQUENCE</scope>
    <source>
        <strain evidence="1">HLG_WM_MAG_07</strain>
    </source>
</reference>
<name>A0A6S6U9U7_9GAMM</name>
<dbReference type="EMBL" id="CACVAY010000122">
    <property type="protein sequence ID" value="CAA6824858.1"/>
    <property type="molecule type" value="Genomic_DNA"/>
</dbReference>
<dbReference type="AlphaFoldDB" id="A0A6S6U9U7"/>
<feature type="non-terminal residue" evidence="1">
    <location>
        <position position="1"/>
    </location>
</feature>